<dbReference type="EMBL" id="CP080095">
    <property type="protein sequence ID" value="QYD68297.1"/>
    <property type="molecule type" value="Genomic_DNA"/>
</dbReference>
<sequence length="456" mass="48125">MILEQFASYVADEARRDLSPETKHAAKRVLIDWFSALFPGTRVSPATNLVRAHAAELGTGTSSLPGFATTAHAALAAWINGSASHAVEFDDIFRDAVYHPGCPVIAAALALAEQQNATGEALLKAITAGYEVSTRIGAAIQPAHYRYFHTTGTAGSFGSAAASAALMDAGSAPVALHALATSATFASGLQQAFRSDAMTKALHAGHAAWVGVMSAQGAAAGVTGVADMLEGDAGFGAAMCGSPDWSGVTDGLGERYNIERITQKNHGCCGHTFAAIDAALAIVDEHKVTPRDIRSITVRTYRAALDVAGIREPRSAFEAKFSLYYVLAHAVLYGAVRLNAFSAARLEDRALRELMTKVHVEADAELTEKFPRMRAARVEIALEDGTKLQHFAPYRRGDPEAPLTDAELEGKFIELSEPVIGSRAAKDLLAALWRIDSSTPRELGLARLSAAQAAAA</sequence>
<dbReference type="RefSeq" id="WP_219797690.1">
    <property type="nucleotide sequence ID" value="NZ_CP080095.1"/>
</dbReference>
<dbReference type="SUPFAM" id="SSF103378">
    <property type="entry name" value="2-methylcitrate dehydratase PrpD"/>
    <property type="match status" value="1"/>
</dbReference>
<dbReference type="InterPro" id="IPR045336">
    <property type="entry name" value="MmgE_PrpD_N"/>
</dbReference>
<dbReference type="InterPro" id="IPR036148">
    <property type="entry name" value="MmgE/PrpD_sf"/>
</dbReference>
<dbReference type="Pfam" id="PF03972">
    <property type="entry name" value="MmgE_PrpD_N"/>
    <property type="match status" value="1"/>
</dbReference>
<feature type="domain" description="MmgE/PrpD N-terminal" evidence="2">
    <location>
        <begin position="4"/>
        <end position="246"/>
    </location>
</feature>
<feature type="domain" description="MmgE/PrpD C-terminal" evidence="3">
    <location>
        <begin position="266"/>
        <end position="427"/>
    </location>
</feature>
<dbReference type="Gene3D" id="1.10.4100.10">
    <property type="entry name" value="2-methylcitrate dehydratase PrpD"/>
    <property type="match status" value="1"/>
</dbReference>
<comment type="similarity">
    <text evidence="1">Belongs to the PrpD family.</text>
</comment>
<gene>
    <name evidence="4" type="ORF">KZJ38_18875</name>
</gene>
<reference evidence="4 5" key="1">
    <citation type="submission" date="2021-07" db="EMBL/GenBank/DDBJ databases">
        <title>Paraburkholderia edwinii protects Aspergillus sp. from phenazines by acting as a toxin sponge.</title>
        <authorList>
            <person name="Dahlstrom K.M."/>
            <person name="Newman D.K."/>
        </authorList>
    </citation>
    <scope>NUCLEOTIDE SEQUENCE [LARGE SCALE GENOMIC DNA]</scope>
    <source>
        <strain evidence="4 5">Pe01</strain>
    </source>
</reference>
<dbReference type="Gene3D" id="3.30.1330.120">
    <property type="entry name" value="2-methylcitrate dehydratase PrpD"/>
    <property type="match status" value="1"/>
</dbReference>
<evidence type="ECO:0000313" key="4">
    <source>
        <dbReference type="EMBL" id="QYD68297.1"/>
    </source>
</evidence>
<dbReference type="Proteomes" id="UP000826462">
    <property type="component" value="Chromosome 1"/>
</dbReference>
<dbReference type="Pfam" id="PF19305">
    <property type="entry name" value="MmgE_PrpD_C"/>
    <property type="match status" value="1"/>
</dbReference>
<keyword evidence="5" id="KW-1185">Reference proteome</keyword>
<dbReference type="InterPro" id="IPR005656">
    <property type="entry name" value="MmgE_PrpD"/>
</dbReference>
<organism evidence="4 5">
    <name type="scientific">Paraburkholderia edwinii</name>
    <dbReference type="NCBI Taxonomy" id="2861782"/>
    <lineage>
        <taxon>Bacteria</taxon>
        <taxon>Pseudomonadati</taxon>
        <taxon>Pseudomonadota</taxon>
        <taxon>Betaproteobacteria</taxon>
        <taxon>Burkholderiales</taxon>
        <taxon>Burkholderiaceae</taxon>
        <taxon>Paraburkholderia</taxon>
    </lineage>
</organism>
<dbReference type="InterPro" id="IPR042183">
    <property type="entry name" value="MmgE/PrpD_sf_1"/>
</dbReference>
<name>A0ABX8UH90_9BURK</name>
<dbReference type="PANTHER" id="PTHR16943:SF8">
    <property type="entry name" value="2-METHYLCITRATE DEHYDRATASE"/>
    <property type="match status" value="1"/>
</dbReference>
<dbReference type="InterPro" id="IPR042188">
    <property type="entry name" value="MmgE/PrpD_sf_2"/>
</dbReference>
<evidence type="ECO:0000259" key="2">
    <source>
        <dbReference type="Pfam" id="PF03972"/>
    </source>
</evidence>
<evidence type="ECO:0000313" key="5">
    <source>
        <dbReference type="Proteomes" id="UP000826462"/>
    </source>
</evidence>
<proteinExistence type="inferred from homology"/>
<accession>A0ABX8UH90</accession>
<dbReference type="InterPro" id="IPR045337">
    <property type="entry name" value="MmgE_PrpD_C"/>
</dbReference>
<evidence type="ECO:0000256" key="1">
    <source>
        <dbReference type="ARBA" id="ARBA00006174"/>
    </source>
</evidence>
<evidence type="ECO:0000259" key="3">
    <source>
        <dbReference type="Pfam" id="PF19305"/>
    </source>
</evidence>
<dbReference type="PANTHER" id="PTHR16943">
    <property type="entry name" value="2-METHYLCITRATE DEHYDRATASE-RELATED"/>
    <property type="match status" value="1"/>
</dbReference>
<protein>
    <submittedName>
        <fullName evidence="4">MmgE/PrpD family protein</fullName>
    </submittedName>
</protein>